<dbReference type="AlphaFoldDB" id="A0A2Y8ZM17"/>
<organism evidence="1 2">
    <name type="scientific">Branchiibius hedensis</name>
    <dbReference type="NCBI Taxonomy" id="672460"/>
    <lineage>
        <taxon>Bacteria</taxon>
        <taxon>Bacillati</taxon>
        <taxon>Actinomycetota</taxon>
        <taxon>Actinomycetes</taxon>
        <taxon>Micrococcales</taxon>
        <taxon>Dermacoccaceae</taxon>
        <taxon>Branchiibius</taxon>
    </lineage>
</organism>
<evidence type="ECO:0000313" key="1">
    <source>
        <dbReference type="EMBL" id="SSA32814.1"/>
    </source>
</evidence>
<dbReference type="Gene3D" id="3.40.50.300">
    <property type="entry name" value="P-loop containing nucleotide triphosphate hydrolases"/>
    <property type="match status" value="1"/>
</dbReference>
<keyword evidence="2" id="KW-1185">Reference proteome</keyword>
<dbReference type="InterPro" id="IPR027417">
    <property type="entry name" value="P-loop_NTPase"/>
</dbReference>
<proteinExistence type="predicted"/>
<dbReference type="Proteomes" id="UP000250028">
    <property type="component" value="Unassembled WGS sequence"/>
</dbReference>
<sequence>MPDPLLIEALGHRFEVDVTALPADQVAALRLQWARCAPDEQELTPVADRPRVPLSDIDDPVRRDYALSSSVTFSAIRQAAGSGVMLHACGVATDSGDVAVLVAASGTGKTTAAARLCAREFGYVTDETVLVRGDLSVVPYPKPLSVVLEADDPHHKQQYGPDELHLRIPPPRLTARALLLLDRVDRDNRDAEPADPDAAPALEPVGLIDAMMTLIPHTSSLTALDRPLTALAQLISDLGGVQTLRYREIDETGDLIRRALRAGGNSATEFTSVSRSAGAPPADSDGRVQRAPFDDAIVADDEVLLLAGSVPLRLSALGATIWLAAAGPVSDHELVDICQSVHGEHPDAADLVHSAISELLGVGALVVGHSVERVSA</sequence>
<evidence type="ECO:0000313" key="2">
    <source>
        <dbReference type="Proteomes" id="UP000250028"/>
    </source>
</evidence>
<dbReference type="RefSeq" id="WP_109683596.1">
    <property type="nucleotide sequence ID" value="NZ_QGDN01000001.1"/>
</dbReference>
<accession>A0A2Y8ZM17</accession>
<reference evidence="2" key="1">
    <citation type="submission" date="2016-10" db="EMBL/GenBank/DDBJ databases">
        <authorList>
            <person name="Varghese N."/>
            <person name="Submissions S."/>
        </authorList>
    </citation>
    <scope>NUCLEOTIDE SEQUENCE [LARGE SCALE GENOMIC DNA]</scope>
    <source>
        <strain evidence="2">DSM 22951</strain>
    </source>
</reference>
<dbReference type="EMBL" id="UESZ01000001">
    <property type="protein sequence ID" value="SSA32814.1"/>
    <property type="molecule type" value="Genomic_DNA"/>
</dbReference>
<gene>
    <name evidence="1" type="ORF">SAMN04489750_0079</name>
</gene>
<dbReference type="OrthoDB" id="4793383at2"/>
<protein>
    <recommendedName>
        <fullName evidence="3">Coenzyme PQQ synthesis protein D (PqqD)</fullName>
    </recommendedName>
</protein>
<dbReference type="PRINTS" id="PR00364">
    <property type="entry name" value="DISEASERSIST"/>
</dbReference>
<evidence type="ECO:0008006" key="3">
    <source>
        <dbReference type="Google" id="ProtNLM"/>
    </source>
</evidence>
<name>A0A2Y8ZM17_9MICO</name>
<dbReference type="SUPFAM" id="SSF53795">
    <property type="entry name" value="PEP carboxykinase-like"/>
    <property type="match status" value="1"/>
</dbReference>